<dbReference type="InterPro" id="IPR058275">
    <property type="entry name" value="DUF7969"/>
</dbReference>
<evidence type="ECO:0000259" key="2">
    <source>
        <dbReference type="Pfam" id="PF25923"/>
    </source>
</evidence>
<comment type="caution">
    <text evidence="3">The sequence shown here is derived from an EMBL/GenBank/DDBJ whole genome shotgun (WGS) entry which is preliminary data.</text>
</comment>
<dbReference type="RefSeq" id="WP_379732604.1">
    <property type="nucleotide sequence ID" value="NZ_JBHSWZ010000368.1"/>
</dbReference>
<sequence>MAYPVTYYCPRCGAVHELEREGYLADKTVTPYPLEGWSYVDPDEPFEDEEGVDGVRFVCGADEELLLTGEELPDAAEAPDSGCGEPFYLSFVRFEEGEEIQPERGDDRVTIGVGPQRPRGPDSPGGPSGPHGD</sequence>
<feature type="region of interest" description="Disordered" evidence="1">
    <location>
        <begin position="98"/>
        <end position="133"/>
    </location>
</feature>
<dbReference type="Pfam" id="PF25923">
    <property type="entry name" value="DUF7969"/>
    <property type="match status" value="1"/>
</dbReference>
<proteinExistence type="predicted"/>
<evidence type="ECO:0000313" key="3">
    <source>
        <dbReference type="EMBL" id="MFD1527122.1"/>
    </source>
</evidence>
<evidence type="ECO:0000256" key="1">
    <source>
        <dbReference type="SAM" id="MobiDB-lite"/>
    </source>
</evidence>
<dbReference type="AlphaFoldDB" id="A0ABD6B9K5"/>
<evidence type="ECO:0000313" key="4">
    <source>
        <dbReference type="Proteomes" id="UP001597111"/>
    </source>
</evidence>
<keyword evidence="4" id="KW-1185">Reference proteome</keyword>
<reference evidence="3 4" key="1">
    <citation type="journal article" date="2019" name="Int. J. Syst. Evol. Microbiol.">
        <title>The Global Catalogue of Microorganisms (GCM) 10K type strain sequencing project: providing services to taxonomists for standard genome sequencing and annotation.</title>
        <authorList>
            <consortium name="The Broad Institute Genomics Platform"/>
            <consortium name="The Broad Institute Genome Sequencing Center for Infectious Disease"/>
            <person name="Wu L."/>
            <person name="Ma J."/>
        </authorList>
    </citation>
    <scope>NUCLEOTIDE SEQUENCE [LARGE SCALE GENOMIC DNA]</scope>
    <source>
        <strain evidence="3 4">CGMCC 1.12285</strain>
    </source>
</reference>
<accession>A0ABD6B9K5</accession>
<name>A0ABD6B9K5_9EURY</name>
<dbReference type="Proteomes" id="UP001597111">
    <property type="component" value="Unassembled WGS sequence"/>
</dbReference>
<protein>
    <recommendedName>
        <fullName evidence="2">DUF7969 domain-containing protein</fullName>
    </recommendedName>
</protein>
<organism evidence="3 4">
    <name type="scientific">Halolamina salina</name>
    <dbReference type="NCBI Taxonomy" id="1220023"/>
    <lineage>
        <taxon>Archaea</taxon>
        <taxon>Methanobacteriati</taxon>
        <taxon>Methanobacteriota</taxon>
        <taxon>Stenosarchaea group</taxon>
        <taxon>Halobacteria</taxon>
        <taxon>Halobacteriales</taxon>
        <taxon>Haloferacaceae</taxon>
    </lineage>
</organism>
<feature type="domain" description="DUF7969" evidence="2">
    <location>
        <begin position="1"/>
        <end position="131"/>
    </location>
</feature>
<gene>
    <name evidence="3" type="ORF">ACFR9S_12605</name>
</gene>
<dbReference type="EMBL" id="JBHUDH010000146">
    <property type="protein sequence ID" value="MFD1527122.1"/>
    <property type="molecule type" value="Genomic_DNA"/>
</dbReference>